<evidence type="ECO:0000313" key="9">
    <source>
        <dbReference type="EMBL" id="SVA68974.1"/>
    </source>
</evidence>
<dbReference type="EMBL" id="UINC01016591">
    <property type="protein sequence ID" value="SVA68974.1"/>
    <property type="molecule type" value="Genomic_DNA"/>
</dbReference>
<keyword evidence="6" id="KW-0811">Translocation</keyword>
<dbReference type="AlphaFoldDB" id="A0A381XW16"/>
<organism evidence="9">
    <name type="scientific">marine metagenome</name>
    <dbReference type="NCBI Taxonomy" id="408172"/>
    <lineage>
        <taxon>unclassified sequences</taxon>
        <taxon>metagenomes</taxon>
        <taxon>ecological metagenomes</taxon>
    </lineage>
</organism>
<dbReference type="InterPro" id="IPR003369">
    <property type="entry name" value="TatA/B/E"/>
</dbReference>
<proteinExistence type="predicted"/>
<evidence type="ECO:0000256" key="7">
    <source>
        <dbReference type="ARBA" id="ARBA00023136"/>
    </source>
</evidence>
<accession>A0A381XW16</accession>
<keyword evidence="7 8" id="KW-0472">Membrane</keyword>
<dbReference type="Pfam" id="PF02416">
    <property type="entry name" value="TatA_B_E"/>
    <property type="match status" value="1"/>
</dbReference>
<evidence type="ECO:0000256" key="8">
    <source>
        <dbReference type="SAM" id="Phobius"/>
    </source>
</evidence>
<feature type="transmembrane region" description="Helical" evidence="8">
    <location>
        <begin position="6"/>
        <end position="24"/>
    </location>
</feature>
<dbReference type="GO" id="GO:0015031">
    <property type="term" value="P:protein transport"/>
    <property type="evidence" value="ECO:0007669"/>
    <property type="project" value="UniProtKB-KW"/>
</dbReference>
<evidence type="ECO:0000256" key="3">
    <source>
        <dbReference type="ARBA" id="ARBA00022692"/>
    </source>
</evidence>
<name>A0A381XW16_9ZZZZ</name>
<evidence type="ECO:0000256" key="4">
    <source>
        <dbReference type="ARBA" id="ARBA00022927"/>
    </source>
</evidence>
<evidence type="ECO:0000256" key="2">
    <source>
        <dbReference type="ARBA" id="ARBA00022448"/>
    </source>
</evidence>
<comment type="subcellular location">
    <subcellularLocation>
        <location evidence="1">Membrane</location>
        <topology evidence="1">Single-pass membrane protein</topology>
    </subcellularLocation>
</comment>
<keyword evidence="3 8" id="KW-0812">Transmembrane</keyword>
<evidence type="ECO:0008006" key="10">
    <source>
        <dbReference type="Google" id="ProtNLM"/>
    </source>
</evidence>
<dbReference type="PANTHER" id="PTHR42982:SF1">
    <property type="entry name" value="SEC-INDEPENDENT PROTEIN TRANSLOCASE PROTEIN TATA"/>
    <property type="match status" value="1"/>
</dbReference>
<keyword evidence="4" id="KW-0653">Protein transport</keyword>
<keyword evidence="5 8" id="KW-1133">Transmembrane helix</keyword>
<protein>
    <recommendedName>
        <fullName evidence="10">Twin-arginine translocase TatA/TatE family subunit</fullName>
    </recommendedName>
</protein>
<feature type="non-terminal residue" evidence="9">
    <location>
        <position position="1"/>
    </location>
</feature>
<evidence type="ECO:0000256" key="1">
    <source>
        <dbReference type="ARBA" id="ARBA00004167"/>
    </source>
</evidence>
<sequence>DQMLGGMELVILVVVIGVLIFGAAKIPQLAKTFGKAKSEYKKGEIEGDKELKDFKENNKGETS</sequence>
<evidence type="ECO:0000256" key="5">
    <source>
        <dbReference type="ARBA" id="ARBA00022989"/>
    </source>
</evidence>
<reference evidence="9" key="1">
    <citation type="submission" date="2018-05" db="EMBL/GenBank/DDBJ databases">
        <authorList>
            <person name="Lanie J.A."/>
            <person name="Ng W.-L."/>
            <person name="Kazmierczak K.M."/>
            <person name="Andrzejewski T.M."/>
            <person name="Davidsen T.M."/>
            <person name="Wayne K.J."/>
            <person name="Tettelin H."/>
            <person name="Glass J.I."/>
            <person name="Rusch D."/>
            <person name="Podicherti R."/>
            <person name="Tsui H.-C.T."/>
            <person name="Winkler M.E."/>
        </authorList>
    </citation>
    <scope>NUCLEOTIDE SEQUENCE</scope>
</reference>
<dbReference type="GO" id="GO:0016020">
    <property type="term" value="C:membrane"/>
    <property type="evidence" value="ECO:0007669"/>
    <property type="project" value="UniProtKB-ARBA"/>
</dbReference>
<keyword evidence="2" id="KW-0813">Transport</keyword>
<evidence type="ECO:0000256" key="6">
    <source>
        <dbReference type="ARBA" id="ARBA00023010"/>
    </source>
</evidence>
<dbReference type="Gene3D" id="1.20.5.3310">
    <property type="match status" value="1"/>
</dbReference>
<gene>
    <name evidence="9" type="ORF">METZ01_LOCUS121828</name>
</gene>
<dbReference type="PANTHER" id="PTHR42982">
    <property type="entry name" value="SEC-INDEPENDENT PROTEIN TRANSLOCASE PROTEIN TATA"/>
    <property type="match status" value="1"/>
</dbReference>